<dbReference type="InterPro" id="IPR000415">
    <property type="entry name" value="Nitroreductase-like"/>
</dbReference>
<dbReference type="GO" id="GO:0016491">
    <property type="term" value="F:oxidoreductase activity"/>
    <property type="evidence" value="ECO:0007669"/>
    <property type="project" value="UniProtKB-KW"/>
</dbReference>
<accession>A0A6N7RK28</accession>
<organism evidence="4 5">
    <name type="scientific">Eggerthella guodeyinii</name>
    <dbReference type="NCBI Taxonomy" id="2690837"/>
    <lineage>
        <taxon>Bacteria</taxon>
        <taxon>Bacillati</taxon>
        <taxon>Actinomycetota</taxon>
        <taxon>Coriobacteriia</taxon>
        <taxon>Eggerthellales</taxon>
        <taxon>Eggerthellaceae</taxon>
        <taxon>Eggerthella</taxon>
    </lineage>
</organism>
<dbReference type="EMBL" id="VTFY01000001">
    <property type="protein sequence ID" value="MRX81108.1"/>
    <property type="molecule type" value="Genomic_DNA"/>
</dbReference>
<evidence type="ECO:0000256" key="1">
    <source>
        <dbReference type="ARBA" id="ARBA00007118"/>
    </source>
</evidence>
<dbReference type="Pfam" id="PF00881">
    <property type="entry name" value="Nitroreductase"/>
    <property type="match status" value="1"/>
</dbReference>
<evidence type="ECO:0000313" key="5">
    <source>
        <dbReference type="Proteomes" id="UP000438093"/>
    </source>
</evidence>
<dbReference type="SUPFAM" id="SSF55469">
    <property type="entry name" value="FMN-dependent nitroreductase-like"/>
    <property type="match status" value="1"/>
</dbReference>
<sequence>MAARILYLVRNVHILGKSGNHFIIYLLSDSLNNASQSSPRRQVKPNTQSNESERLVQVMTLRSWLSGPACPLPPGRWSQAESEGRMLPSELTLDNIRNNDFKDVVFGRRCARYLDPDHKIPREEIKQIIEETNCVTPTAVDTQPFAFLVVDTDEGKAKLDSIMRGSDKDRITACSFAVVPCADRLWYETYDEHVRLESEASPDYIAPMADGLLAGVFKWVDELTEGNGEYLDKSINYQVGMAGMSFQNVCRAHGYDTGVMDSWDPQLLEEKFGLDLDRYIPELVICVGKSVGSLQPERYRYPADEKIIWG</sequence>
<keyword evidence="2" id="KW-0560">Oxidoreductase</keyword>
<evidence type="ECO:0000259" key="3">
    <source>
        <dbReference type="Pfam" id="PF00881"/>
    </source>
</evidence>
<proteinExistence type="inferred from homology"/>
<dbReference type="InterPro" id="IPR029479">
    <property type="entry name" value="Nitroreductase"/>
</dbReference>
<name>A0A6N7RK28_9ACTN</name>
<evidence type="ECO:0000256" key="2">
    <source>
        <dbReference type="ARBA" id="ARBA00023002"/>
    </source>
</evidence>
<dbReference type="Proteomes" id="UP000438093">
    <property type="component" value="Unassembled WGS sequence"/>
</dbReference>
<evidence type="ECO:0000313" key="4">
    <source>
        <dbReference type="EMBL" id="MRX81108.1"/>
    </source>
</evidence>
<dbReference type="AlphaFoldDB" id="A0A6N7RK28"/>
<comment type="similarity">
    <text evidence="1">Belongs to the nitroreductase family.</text>
</comment>
<keyword evidence="5" id="KW-1185">Reference proteome</keyword>
<dbReference type="PANTHER" id="PTHR43673">
    <property type="entry name" value="NAD(P)H NITROREDUCTASE YDGI-RELATED"/>
    <property type="match status" value="1"/>
</dbReference>
<dbReference type="Gene3D" id="3.40.109.10">
    <property type="entry name" value="NADH Oxidase"/>
    <property type="match status" value="1"/>
</dbReference>
<gene>
    <name evidence="4" type="ORF">GJG86_01140</name>
</gene>
<protein>
    <recommendedName>
        <fullName evidence="3">Nitroreductase domain-containing protein</fullName>
    </recommendedName>
</protein>
<reference evidence="5" key="1">
    <citation type="submission" date="2019-08" db="EMBL/GenBank/DDBJ databases">
        <title>Arthrobacter sp. nov., isolated from plateau pika and Tibetan wild ass.</title>
        <authorList>
            <person name="Ge Y."/>
        </authorList>
    </citation>
    <scope>NUCLEOTIDE SEQUENCE [LARGE SCALE GENOMIC DNA]</scope>
    <source>
        <strain evidence="5">HF-4214</strain>
    </source>
</reference>
<comment type="caution">
    <text evidence="4">The sequence shown here is derived from an EMBL/GenBank/DDBJ whole genome shotgun (WGS) entry which is preliminary data.</text>
</comment>
<feature type="domain" description="Nitroreductase" evidence="3">
    <location>
        <begin position="107"/>
        <end position="289"/>
    </location>
</feature>
<dbReference type="PANTHER" id="PTHR43673:SF10">
    <property type="entry name" value="NADH DEHYDROGENASE_NAD(P)H NITROREDUCTASE XCC3605-RELATED"/>
    <property type="match status" value="1"/>
</dbReference>